<comment type="caution">
    <text evidence="2">The sequence shown here is derived from an EMBL/GenBank/DDBJ whole genome shotgun (WGS) entry which is preliminary data.</text>
</comment>
<accession>A0A9R1XLH3</accession>
<evidence type="ECO:0000259" key="1">
    <source>
        <dbReference type="Pfam" id="PF13966"/>
    </source>
</evidence>
<organism evidence="2 3">
    <name type="scientific">Lactuca sativa</name>
    <name type="common">Garden lettuce</name>
    <dbReference type="NCBI Taxonomy" id="4236"/>
    <lineage>
        <taxon>Eukaryota</taxon>
        <taxon>Viridiplantae</taxon>
        <taxon>Streptophyta</taxon>
        <taxon>Embryophyta</taxon>
        <taxon>Tracheophyta</taxon>
        <taxon>Spermatophyta</taxon>
        <taxon>Magnoliopsida</taxon>
        <taxon>eudicotyledons</taxon>
        <taxon>Gunneridae</taxon>
        <taxon>Pentapetalae</taxon>
        <taxon>asterids</taxon>
        <taxon>campanulids</taxon>
        <taxon>Asterales</taxon>
        <taxon>Asteraceae</taxon>
        <taxon>Cichorioideae</taxon>
        <taxon>Cichorieae</taxon>
        <taxon>Lactucinae</taxon>
        <taxon>Lactuca</taxon>
    </lineage>
</organism>
<dbReference type="EMBL" id="NBSK02000003">
    <property type="protein sequence ID" value="KAJ0217551.1"/>
    <property type="molecule type" value="Genomic_DNA"/>
</dbReference>
<dbReference type="PANTHER" id="PTHR36617:SF5">
    <property type="entry name" value="OS05G0421675 PROTEIN"/>
    <property type="match status" value="1"/>
</dbReference>
<dbReference type="AlphaFoldDB" id="A0A9R1XLH3"/>
<name>A0A9R1XLH3_LACSA</name>
<evidence type="ECO:0000313" key="3">
    <source>
        <dbReference type="Proteomes" id="UP000235145"/>
    </source>
</evidence>
<keyword evidence="3" id="KW-1185">Reference proteome</keyword>
<sequence>MDPYSLWCKVVTGIHNLENKPAFYLSNKNIPGVWNNIANVKKDLQKSKFPDLYAIESNKQCTVAQKVTDNGNAWCWKSCPLALGLFHELSLLYSDINSYPLTHGDDQWKCNLAMDGKYKVEVLRRKLDHKLPQVSNPTVVWYKEAPIKVLGFIWRATMGHIPTTTALARRGITISSSACGSCVRSDEHAAHLLVSCPFATSVQEKILTWCGVTSLLFQWCLRFRPICYHMGQVFEETKEIYCHMLRSTMRDMKIQERQNFPMQGHKS</sequence>
<dbReference type="InterPro" id="IPR026960">
    <property type="entry name" value="RVT-Znf"/>
</dbReference>
<reference evidence="2 3" key="1">
    <citation type="journal article" date="2017" name="Nat. Commun.">
        <title>Genome assembly with in vitro proximity ligation data and whole-genome triplication in lettuce.</title>
        <authorList>
            <person name="Reyes-Chin-Wo S."/>
            <person name="Wang Z."/>
            <person name="Yang X."/>
            <person name="Kozik A."/>
            <person name="Arikit S."/>
            <person name="Song C."/>
            <person name="Xia L."/>
            <person name="Froenicke L."/>
            <person name="Lavelle D.O."/>
            <person name="Truco M.J."/>
            <person name="Xia R."/>
            <person name="Zhu S."/>
            <person name="Xu C."/>
            <person name="Xu H."/>
            <person name="Xu X."/>
            <person name="Cox K."/>
            <person name="Korf I."/>
            <person name="Meyers B.C."/>
            <person name="Michelmore R.W."/>
        </authorList>
    </citation>
    <scope>NUCLEOTIDE SEQUENCE [LARGE SCALE GENOMIC DNA]</scope>
    <source>
        <strain evidence="3">cv. Salinas</strain>
        <tissue evidence="2">Seedlings</tissue>
    </source>
</reference>
<proteinExistence type="predicted"/>
<dbReference type="Pfam" id="PF13966">
    <property type="entry name" value="zf-RVT"/>
    <property type="match status" value="1"/>
</dbReference>
<dbReference type="PANTHER" id="PTHR36617">
    <property type="entry name" value="PROTEIN, PUTATIVE-RELATED"/>
    <property type="match status" value="1"/>
</dbReference>
<dbReference type="Proteomes" id="UP000235145">
    <property type="component" value="Unassembled WGS sequence"/>
</dbReference>
<evidence type="ECO:0000313" key="2">
    <source>
        <dbReference type="EMBL" id="KAJ0217551.1"/>
    </source>
</evidence>
<protein>
    <recommendedName>
        <fullName evidence="1">Reverse transcriptase zinc-binding domain-containing protein</fullName>
    </recommendedName>
</protein>
<feature type="domain" description="Reverse transcriptase zinc-binding" evidence="1">
    <location>
        <begin position="126"/>
        <end position="201"/>
    </location>
</feature>
<gene>
    <name evidence="2" type="ORF">LSAT_V11C300118220</name>
</gene>